<comment type="caution">
    <text evidence="1">The sequence shown here is derived from an EMBL/GenBank/DDBJ whole genome shotgun (WGS) entry which is preliminary data.</text>
</comment>
<accession>A0A9N8VFN3</accession>
<gene>
    <name evidence="1" type="ORF">FCALED_LOCUS919</name>
</gene>
<evidence type="ECO:0000313" key="1">
    <source>
        <dbReference type="EMBL" id="CAG8446284.1"/>
    </source>
</evidence>
<dbReference type="Proteomes" id="UP000789570">
    <property type="component" value="Unassembled WGS sequence"/>
</dbReference>
<evidence type="ECO:0000313" key="2">
    <source>
        <dbReference type="Proteomes" id="UP000789570"/>
    </source>
</evidence>
<dbReference type="AlphaFoldDB" id="A0A9N8VFN3"/>
<reference evidence="1" key="1">
    <citation type="submission" date="2021-06" db="EMBL/GenBank/DDBJ databases">
        <authorList>
            <person name="Kallberg Y."/>
            <person name="Tangrot J."/>
            <person name="Rosling A."/>
        </authorList>
    </citation>
    <scope>NUCLEOTIDE SEQUENCE</scope>
    <source>
        <strain evidence="1">UK204</strain>
    </source>
</reference>
<sequence length="518" mass="60742">MNISYLPELCMKEISTVLKDNPSGLYRCSLINRHWNQHFLPELWKNPFQESRINSKRLIETLFLCLSPEEKESIQDYTINPITSNPHTTYSNFLQVLDLKKMIYYIEINFSVTHHQLIYEKLCYHFNSNSTNLSKIIFFVGKTAVKNNADYADLFLYPNAKNLSTLKEVEFHGLSLSGLIFNCYKVCRDLQTITFYSTEPFPELLFNFNERYNGYKYFNLKNLIQSQRSLKNLNIQGFLVSENKYLYEAVNSQVSSLISIKFKLLHLNNNCTLDYLVKCKNLEELQILECKFHGNIITNDENHLGKFPIKSKLKYLKFKNCIQTDFLGNYSLIISMFGQNLNCLDIRGIDVLSDSRKVNLITLVATYCHNLKIFKISIIDEHVKYIPSLLSSCQRLQHVTFNTYEQNEMIHIDLSEIGKTMPSSMNRFTLKMNLHFTPENFKEFLINIKDNINLKVLSFRECRLFSNDHLDMLIKHGNGCLRRLKINKTIKIDEEELLRARQFVKIETAKILNKTSND</sequence>
<dbReference type="PANTHER" id="PTHR13318">
    <property type="entry name" value="PARTNER OF PAIRED, ISOFORM B-RELATED"/>
    <property type="match status" value="1"/>
</dbReference>
<keyword evidence="2" id="KW-1185">Reference proteome</keyword>
<dbReference type="EMBL" id="CAJVPQ010000107">
    <property type="protein sequence ID" value="CAG8446284.1"/>
    <property type="molecule type" value="Genomic_DNA"/>
</dbReference>
<name>A0A9N8VFN3_9GLOM</name>
<dbReference type="GO" id="GO:0019005">
    <property type="term" value="C:SCF ubiquitin ligase complex"/>
    <property type="evidence" value="ECO:0007669"/>
    <property type="project" value="TreeGrafter"/>
</dbReference>
<dbReference type="GO" id="GO:0031146">
    <property type="term" value="P:SCF-dependent proteasomal ubiquitin-dependent protein catabolic process"/>
    <property type="evidence" value="ECO:0007669"/>
    <property type="project" value="TreeGrafter"/>
</dbReference>
<dbReference type="SUPFAM" id="SSF52047">
    <property type="entry name" value="RNI-like"/>
    <property type="match status" value="1"/>
</dbReference>
<protein>
    <submittedName>
        <fullName evidence="1">9915_t:CDS:1</fullName>
    </submittedName>
</protein>
<dbReference type="OrthoDB" id="2351246at2759"/>
<organism evidence="1 2">
    <name type="scientific">Funneliformis caledonium</name>
    <dbReference type="NCBI Taxonomy" id="1117310"/>
    <lineage>
        <taxon>Eukaryota</taxon>
        <taxon>Fungi</taxon>
        <taxon>Fungi incertae sedis</taxon>
        <taxon>Mucoromycota</taxon>
        <taxon>Glomeromycotina</taxon>
        <taxon>Glomeromycetes</taxon>
        <taxon>Glomerales</taxon>
        <taxon>Glomeraceae</taxon>
        <taxon>Funneliformis</taxon>
    </lineage>
</organism>
<proteinExistence type="predicted"/>